<keyword evidence="1" id="KW-1133">Transmembrane helix</keyword>
<evidence type="ECO:0000313" key="3">
    <source>
        <dbReference type="Proteomes" id="UP000201728"/>
    </source>
</evidence>
<protein>
    <submittedName>
        <fullName evidence="2">Uncharacterized protein</fullName>
    </submittedName>
</protein>
<dbReference type="OrthoDB" id="5654155at2"/>
<reference evidence="3" key="1">
    <citation type="submission" date="2016-07" db="EMBL/GenBank/DDBJ databases">
        <authorList>
            <person name="Florea S."/>
            <person name="Webb J.S."/>
            <person name="Jaromczyk J."/>
            <person name="Schardl C.L."/>
        </authorList>
    </citation>
    <scope>NUCLEOTIDE SEQUENCE [LARGE SCALE GENOMIC DNA]</scope>
    <source>
        <strain evidence="3">CDC-D5610</strain>
    </source>
</reference>
<evidence type="ECO:0000313" key="2">
    <source>
        <dbReference type="EMBL" id="ASQ46710.1"/>
    </source>
</evidence>
<dbReference type="Proteomes" id="UP000201728">
    <property type="component" value="Chromosome"/>
</dbReference>
<feature type="transmembrane region" description="Helical" evidence="1">
    <location>
        <begin position="138"/>
        <end position="157"/>
    </location>
</feature>
<gene>
    <name evidence="2" type="ORF">clem_10820</name>
</gene>
<accession>A0A222P4D0</accession>
<organism evidence="2 3">
    <name type="scientific">Legionella clemsonensis</name>
    <dbReference type="NCBI Taxonomy" id="1867846"/>
    <lineage>
        <taxon>Bacteria</taxon>
        <taxon>Pseudomonadati</taxon>
        <taxon>Pseudomonadota</taxon>
        <taxon>Gammaproteobacteria</taxon>
        <taxon>Legionellales</taxon>
        <taxon>Legionellaceae</taxon>
        <taxon>Legionella</taxon>
    </lineage>
</organism>
<proteinExistence type="predicted"/>
<keyword evidence="1" id="KW-0472">Membrane</keyword>
<evidence type="ECO:0000256" key="1">
    <source>
        <dbReference type="SAM" id="Phobius"/>
    </source>
</evidence>
<dbReference type="KEGG" id="lcd:clem_10820"/>
<sequence length="195" mass="21599">MKDEVTEIQDEIPELQIEPVIQKPRKVYNPPSLKQLACETIKRTNPILFFQLRDLEISSDIKNISLIEPVITQAEKNYLAKVRVRTKEVEYKTNKLANNCCFVKTMGFLGVAAFSSAYFGIAMPVLRTIDADAETIKLVYVLSLCCIILGGVAGIGATGKIAKLITECGTPKVSTKEIEALKEIVTEYPGGKFKL</sequence>
<dbReference type="EMBL" id="CP016397">
    <property type="protein sequence ID" value="ASQ46710.1"/>
    <property type="molecule type" value="Genomic_DNA"/>
</dbReference>
<name>A0A222P4D0_9GAMM</name>
<keyword evidence="1" id="KW-0812">Transmembrane</keyword>
<dbReference type="RefSeq" id="WP_094091539.1">
    <property type="nucleotide sequence ID" value="NZ_CP016397.1"/>
</dbReference>
<dbReference type="AlphaFoldDB" id="A0A222P4D0"/>
<keyword evidence="3" id="KW-1185">Reference proteome</keyword>
<feature type="transmembrane region" description="Helical" evidence="1">
    <location>
        <begin position="106"/>
        <end position="126"/>
    </location>
</feature>